<dbReference type="InterPro" id="IPR021862">
    <property type="entry name" value="DUF3472"/>
</dbReference>
<dbReference type="KEGG" id="tet:TTHERM_00574260"/>
<sequence length="407" mass="46020">MTDIQVLFGWNSFQTCQAASTCALASIEESGVMNWSDSNLIVSIFFYIAASGVYDFSVVSSAIQRQAQLLVTIPNLQQSFVADFMNDSLNLYIGTFTVTDPGYYRFDFQGTNSVLNENEGDYPALYSLVLHQVQNPQNFNFVQEQFSSYFGRRGPSVHFSYKLEQNQNIHQFFNEVTVPENLDTIGTYAMAIGFDYGYFGIQVNSETERRVLFSVWSPQDTDDPSQIKPENAVLLVAKGNNTVVQEFGSEGSGGQSYLVYPWNAGVSYQFKLEGYPSDDGYSVFTAYFKDPTQPNSDYNLIASWKRPKTQSYLNGIYSFLENFEPETGHITRKAYYNNQQAFDKDGSNVNIKYATFTYDDTAAQRQRLDYDGGVEQGNGFYLQNCGFFNPTGIKTGDIFKLNNYQSK</sequence>
<dbReference type="EMBL" id="GG662798">
    <property type="protein sequence ID" value="EAR89073.3"/>
    <property type="molecule type" value="Genomic_DNA"/>
</dbReference>
<reference evidence="3" key="1">
    <citation type="journal article" date="2006" name="PLoS Biol.">
        <title>Macronuclear genome sequence of the ciliate Tetrahymena thermophila, a model eukaryote.</title>
        <authorList>
            <person name="Eisen J.A."/>
            <person name="Coyne R.S."/>
            <person name="Wu M."/>
            <person name="Wu D."/>
            <person name="Thiagarajan M."/>
            <person name="Wortman J.R."/>
            <person name="Badger J.H."/>
            <person name="Ren Q."/>
            <person name="Amedeo P."/>
            <person name="Jones K.M."/>
            <person name="Tallon L.J."/>
            <person name="Delcher A.L."/>
            <person name="Salzberg S.L."/>
            <person name="Silva J.C."/>
            <person name="Haas B.J."/>
            <person name="Majoros W.H."/>
            <person name="Farzad M."/>
            <person name="Carlton J.M."/>
            <person name="Smith R.K. Jr."/>
            <person name="Garg J."/>
            <person name="Pearlman R.E."/>
            <person name="Karrer K.M."/>
            <person name="Sun L."/>
            <person name="Manning G."/>
            <person name="Elde N.C."/>
            <person name="Turkewitz A.P."/>
            <person name="Asai D.J."/>
            <person name="Wilkes D.E."/>
            <person name="Wang Y."/>
            <person name="Cai H."/>
            <person name="Collins K."/>
            <person name="Stewart B.A."/>
            <person name="Lee S.R."/>
            <person name="Wilamowska K."/>
            <person name="Weinberg Z."/>
            <person name="Ruzzo W.L."/>
            <person name="Wloga D."/>
            <person name="Gaertig J."/>
            <person name="Frankel J."/>
            <person name="Tsao C.-C."/>
            <person name="Gorovsky M.A."/>
            <person name="Keeling P.J."/>
            <person name="Waller R.F."/>
            <person name="Patron N.J."/>
            <person name="Cherry J.M."/>
            <person name="Stover N.A."/>
            <person name="Krieger C.J."/>
            <person name="del Toro C."/>
            <person name="Ryder H.F."/>
            <person name="Williamson S.C."/>
            <person name="Barbeau R.A."/>
            <person name="Hamilton E.P."/>
            <person name="Orias E."/>
        </authorList>
    </citation>
    <scope>NUCLEOTIDE SEQUENCE [LARGE SCALE GENOMIC DNA]</scope>
    <source>
        <strain evidence="3">SB210</strain>
    </source>
</reference>
<dbReference type="OMA" id="EGYFGMQ"/>
<proteinExistence type="predicted"/>
<protein>
    <submittedName>
        <fullName evidence="2">Nematoblast specific protein</fullName>
    </submittedName>
</protein>
<dbReference type="GeneID" id="7824191"/>
<dbReference type="InParanoid" id="Q22V75"/>
<evidence type="ECO:0000313" key="2">
    <source>
        <dbReference type="EMBL" id="EAR89073.3"/>
    </source>
</evidence>
<dbReference type="Proteomes" id="UP000009168">
    <property type="component" value="Unassembled WGS sequence"/>
</dbReference>
<evidence type="ECO:0000313" key="3">
    <source>
        <dbReference type="Proteomes" id="UP000009168"/>
    </source>
</evidence>
<dbReference type="AlphaFoldDB" id="Q22V75"/>
<dbReference type="Pfam" id="PF11958">
    <property type="entry name" value="DUF3472"/>
    <property type="match status" value="1"/>
</dbReference>
<gene>
    <name evidence="2" type="ORF">TTHERM_00574260</name>
</gene>
<dbReference type="OrthoDB" id="6338748at2759"/>
<accession>Q22V75</accession>
<dbReference type="InterPro" id="IPR031712">
    <property type="entry name" value="DUF5077"/>
</dbReference>
<name>Q22V75_TETTS</name>
<dbReference type="Pfam" id="PF16871">
    <property type="entry name" value="DUF5077"/>
    <property type="match status" value="1"/>
</dbReference>
<keyword evidence="3" id="KW-1185">Reference proteome</keyword>
<dbReference type="HOGENOM" id="CLU_032971_0_0_1"/>
<dbReference type="eggNOG" id="ENOG502S4UW">
    <property type="taxonomic scope" value="Eukaryota"/>
</dbReference>
<feature type="domain" description="DUF5077" evidence="1">
    <location>
        <begin position="7"/>
        <end position="131"/>
    </location>
</feature>
<organism evidence="2 3">
    <name type="scientific">Tetrahymena thermophila (strain SB210)</name>
    <dbReference type="NCBI Taxonomy" id="312017"/>
    <lineage>
        <taxon>Eukaryota</taxon>
        <taxon>Sar</taxon>
        <taxon>Alveolata</taxon>
        <taxon>Ciliophora</taxon>
        <taxon>Intramacronucleata</taxon>
        <taxon>Oligohymenophorea</taxon>
        <taxon>Hymenostomatida</taxon>
        <taxon>Tetrahymenina</taxon>
        <taxon>Tetrahymenidae</taxon>
        <taxon>Tetrahymena</taxon>
    </lineage>
</organism>
<dbReference type="RefSeq" id="XP_001009318.3">
    <property type="nucleotide sequence ID" value="XM_001009318.4"/>
</dbReference>
<evidence type="ECO:0000259" key="1">
    <source>
        <dbReference type="Pfam" id="PF16871"/>
    </source>
</evidence>